<dbReference type="Proteomes" id="UP000015102">
    <property type="component" value="Unassembled WGS sequence"/>
</dbReference>
<protein>
    <submittedName>
        <fullName evidence="1">Uncharacterized protein</fullName>
    </submittedName>
</protein>
<evidence type="ECO:0000313" key="2">
    <source>
        <dbReference type="Proteomes" id="UP000015102"/>
    </source>
</evidence>
<reference evidence="2" key="1">
    <citation type="submission" date="2013-02" db="EMBL/GenBank/DDBJ databases">
        <authorList>
            <person name="Hughes D."/>
        </authorList>
    </citation>
    <scope>NUCLEOTIDE SEQUENCE</scope>
    <source>
        <strain>Durham</strain>
        <strain evidence="2">NC isolate 2 -- Noor lab</strain>
    </source>
</reference>
<keyword evidence="2" id="KW-1185">Reference proteome</keyword>
<dbReference type="EnsemblMetazoa" id="MESCA005258-RA">
    <property type="protein sequence ID" value="MESCA005258-PA"/>
    <property type="gene ID" value="MESCA005258"/>
</dbReference>
<organism evidence="1 2">
    <name type="scientific">Megaselia scalaris</name>
    <name type="common">Humpbacked fly</name>
    <name type="synonym">Phora scalaris</name>
    <dbReference type="NCBI Taxonomy" id="36166"/>
    <lineage>
        <taxon>Eukaryota</taxon>
        <taxon>Metazoa</taxon>
        <taxon>Ecdysozoa</taxon>
        <taxon>Arthropoda</taxon>
        <taxon>Hexapoda</taxon>
        <taxon>Insecta</taxon>
        <taxon>Pterygota</taxon>
        <taxon>Neoptera</taxon>
        <taxon>Endopterygota</taxon>
        <taxon>Diptera</taxon>
        <taxon>Brachycera</taxon>
        <taxon>Muscomorpha</taxon>
        <taxon>Platypezoidea</taxon>
        <taxon>Phoridae</taxon>
        <taxon>Megaseliini</taxon>
        <taxon>Megaselia</taxon>
    </lineage>
</organism>
<dbReference type="EMBL" id="CAQQ02048519">
    <property type="status" value="NOT_ANNOTATED_CDS"/>
    <property type="molecule type" value="Genomic_DNA"/>
</dbReference>
<dbReference type="AlphaFoldDB" id="T1GNU7"/>
<evidence type="ECO:0000313" key="1">
    <source>
        <dbReference type="EnsemblMetazoa" id="MESCA005258-PA"/>
    </source>
</evidence>
<name>T1GNU7_MEGSC</name>
<dbReference type="HOGENOM" id="CLU_2239667_0_0_1"/>
<reference evidence="1" key="2">
    <citation type="submission" date="2015-06" db="UniProtKB">
        <authorList>
            <consortium name="EnsemblMetazoa"/>
        </authorList>
    </citation>
    <scope>IDENTIFICATION</scope>
</reference>
<accession>T1GNU7</accession>
<proteinExistence type="predicted"/>
<dbReference type="EMBL" id="CAQQ02048520">
    <property type="status" value="NOT_ANNOTATED_CDS"/>
    <property type="molecule type" value="Genomic_DNA"/>
</dbReference>
<sequence length="105" mass="12297">MGYNEKRKHKVRGELFASTWRHYPYTKGRELRRRRFILRKLFQLGFNVGGSSHIAYRFQRVTANLELPPTANPAPNSCLLNKCLIGTKIYLLIHLPQFILSLARQ</sequence>